<dbReference type="EMBL" id="CAMPGE010022619">
    <property type="protein sequence ID" value="CAI2380650.1"/>
    <property type="molecule type" value="Genomic_DNA"/>
</dbReference>
<sequence>MVKKIIEVESDSDSAPEEVNLGDANKNFDSQNKAVKQKAHKKDKNRNRRKNKNIAKEEIDEEDIELLLATKLDDKAFEKLQKKLDKHDKSKSQKIKEKLTERRAQMKDTPVVEPLNPRDNKVYKARLLDKSQSDSLQGISHKSNETTKINASFVIDNKKTRKALPRVNKKLLEFKQRHFHGSRIQRTGLKQLLNKH</sequence>
<dbReference type="Proteomes" id="UP001295684">
    <property type="component" value="Unassembled WGS sequence"/>
</dbReference>
<dbReference type="AlphaFoldDB" id="A0AAD1XYU4"/>
<feature type="compositionally biased region" description="Basic and acidic residues" evidence="1">
    <location>
        <begin position="82"/>
        <end position="106"/>
    </location>
</feature>
<evidence type="ECO:0000313" key="2">
    <source>
        <dbReference type="EMBL" id="CAI2380650.1"/>
    </source>
</evidence>
<protein>
    <submittedName>
        <fullName evidence="2">Uncharacterized protein</fullName>
    </submittedName>
</protein>
<feature type="region of interest" description="Disordered" evidence="1">
    <location>
        <begin position="1"/>
        <end position="57"/>
    </location>
</feature>
<evidence type="ECO:0000256" key="1">
    <source>
        <dbReference type="SAM" id="MobiDB-lite"/>
    </source>
</evidence>
<evidence type="ECO:0000313" key="3">
    <source>
        <dbReference type="Proteomes" id="UP001295684"/>
    </source>
</evidence>
<gene>
    <name evidence="2" type="ORF">ECRASSUSDP1_LOCUS22087</name>
</gene>
<feature type="compositionally biased region" description="Basic residues" evidence="1">
    <location>
        <begin position="35"/>
        <end position="53"/>
    </location>
</feature>
<feature type="region of interest" description="Disordered" evidence="1">
    <location>
        <begin position="82"/>
        <end position="120"/>
    </location>
</feature>
<comment type="caution">
    <text evidence="2">The sequence shown here is derived from an EMBL/GenBank/DDBJ whole genome shotgun (WGS) entry which is preliminary data.</text>
</comment>
<organism evidence="2 3">
    <name type="scientific">Euplotes crassus</name>
    <dbReference type="NCBI Taxonomy" id="5936"/>
    <lineage>
        <taxon>Eukaryota</taxon>
        <taxon>Sar</taxon>
        <taxon>Alveolata</taxon>
        <taxon>Ciliophora</taxon>
        <taxon>Intramacronucleata</taxon>
        <taxon>Spirotrichea</taxon>
        <taxon>Hypotrichia</taxon>
        <taxon>Euplotida</taxon>
        <taxon>Euplotidae</taxon>
        <taxon>Moneuplotes</taxon>
    </lineage>
</organism>
<reference evidence="2" key="1">
    <citation type="submission" date="2023-07" db="EMBL/GenBank/DDBJ databases">
        <authorList>
            <consortium name="AG Swart"/>
            <person name="Singh M."/>
            <person name="Singh A."/>
            <person name="Seah K."/>
            <person name="Emmerich C."/>
        </authorList>
    </citation>
    <scope>NUCLEOTIDE SEQUENCE</scope>
    <source>
        <strain evidence="2">DP1</strain>
    </source>
</reference>
<keyword evidence="3" id="KW-1185">Reference proteome</keyword>
<accession>A0AAD1XYU4</accession>
<proteinExistence type="predicted"/>
<name>A0AAD1XYU4_EUPCR</name>